<dbReference type="GO" id="GO:0003723">
    <property type="term" value="F:RNA binding"/>
    <property type="evidence" value="ECO:0007669"/>
    <property type="project" value="InterPro"/>
</dbReference>
<dbReference type="Ensembl" id="ENSPSNT00000006110.1">
    <property type="protein sequence ID" value="ENSPSNP00000005366.1"/>
    <property type="gene ID" value="ENSPSNG00000003997.1"/>
</dbReference>
<reference evidence="5" key="3">
    <citation type="submission" date="2025-09" db="UniProtKB">
        <authorList>
            <consortium name="Ensembl"/>
        </authorList>
    </citation>
    <scope>IDENTIFICATION</scope>
</reference>
<accession>A0A8C9DY65</accession>
<protein>
    <submittedName>
        <fullName evidence="5">Uncharacterized protein</fullName>
    </submittedName>
</protein>
<evidence type="ECO:0000313" key="5">
    <source>
        <dbReference type="Ensembl" id="ENSPSNP00000005366.1"/>
    </source>
</evidence>
<dbReference type="Pfam" id="PF15320">
    <property type="entry name" value="RAM"/>
    <property type="match status" value="1"/>
</dbReference>
<evidence type="ECO:0000256" key="3">
    <source>
        <dbReference type="ARBA" id="ARBA00034716"/>
    </source>
</evidence>
<dbReference type="InterPro" id="IPR028271">
    <property type="entry name" value="RAMAC"/>
</dbReference>
<dbReference type="PANTHER" id="PTHR48168">
    <property type="entry name" value="RNA GUANINE-7 METHYLTRANSFERASE-ACTIVATING SUBUNIT-LIKE (PSEUDOGENE)-RELATED"/>
    <property type="match status" value="1"/>
</dbReference>
<keyword evidence="2" id="KW-0539">Nucleus</keyword>
<feature type="region of interest" description="Disordered" evidence="4">
    <location>
        <begin position="76"/>
        <end position="124"/>
    </location>
</feature>
<feature type="compositionally biased region" description="Polar residues" evidence="4">
    <location>
        <begin position="89"/>
        <end position="124"/>
    </location>
</feature>
<dbReference type="GeneTree" id="ENSGT00940000168079"/>
<reference evidence="5" key="1">
    <citation type="submission" date="2019-08" db="EMBL/GenBank/DDBJ databases">
        <title>Phocoena sinus (Vaquita) genome, mPhoSin1, primary haplotype.</title>
        <authorList>
            <person name="Morin P."/>
            <person name="Mountcastle J."/>
            <person name="Fungtammasan C."/>
            <person name="Rhie A."/>
            <person name="Rojas-Bracho L."/>
            <person name="Smith C.R."/>
            <person name="Taylor B.L."/>
            <person name="Gulland F.M.D."/>
            <person name="Musser W."/>
            <person name="Houck M."/>
            <person name="Haase B."/>
            <person name="Paez S."/>
            <person name="Howe K."/>
            <person name="Torrance J."/>
            <person name="Formenti G."/>
            <person name="Phillippy A."/>
            <person name="Ryder O."/>
            <person name="Jarvis E.D."/>
            <person name="Fedrigo O."/>
        </authorList>
    </citation>
    <scope>NUCLEOTIDE SEQUENCE [LARGE SCALE GENOMIC DNA]</scope>
</reference>
<dbReference type="GO" id="GO:0031533">
    <property type="term" value="C:mRNA capping enzyme complex"/>
    <property type="evidence" value="ECO:0007669"/>
    <property type="project" value="InterPro"/>
</dbReference>
<feature type="region of interest" description="Disordered" evidence="4">
    <location>
        <begin position="30"/>
        <end position="51"/>
    </location>
</feature>
<sequence>MTDTSEAVPNSEEMFVSRFTDDKEYQEYLKRPPESPPIVEEWNSRAGQTKEREAISCKITDSLEVGIADRGGQVTIDPISGMDDPGVTITRSTDKNLTTPINMDTRVTTNGLPMATTDRNVSSF</sequence>
<evidence type="ECO:0000256" key="1">
    <source>
        <dbReference type="ARBA" id="ARBA00004123"/>
    </source>
</evidence>
<evidence type="ECO:0000256" key="2">
    <source>
        <dbReference type="ARBA" id="ARBA00023242"/>
    </source>
</evidence>
<evidence type="ECO:0000313" key="6">
    <source>
        <dbReference type="Proteomes" id="UP000694554"/>
    </source>
</evidence>
<organism evidence="5 6">
    <name type="scientific">Phocoena sinus</name>
    <name type="common">Vaquita</name>
    <dbReference type="NCBI Taxonomy" id="42100"/>
    <lineage>
        <taxon>Eukaryota</taxon>
        <taxon>Metazoa</taxon>
        <taxon>Chordata</taxon>
        <taxon>Craniata</taxon>
        <taxon>Vertebrata</taxon>
        <taxon>Euteleostomi</taxon>
        <taxon>Mammalia</taxon>
        <taxon>Eutheria</taxon>
        <taxon>Laurasiatheria</taxon>
        <taxon>Artiodactyla</taxon>
        <taxon>Whippomorpha</taxon>
        <taxon>Cetacea</taxon>
        <taxon>Odontoceti</taxon>
        <taxon>Phocoenidae</taxon>
        <taxon>Phocoena</taxon>
    </lineage>
</organism>
<keyword evidence="6" id="KW-1185">Reference proteome</keyword>
<comment type="subcellular location">
    <subcellularLocation>
        <location evidence="1">Nucleus</location>
    </subcellularLocation>
</comment>
<comment type="similarity">
    <text evidence="3">Belongs to the RAM family.</text>
</comment>
<evidence type="ECO:0000256" key="4">
    <source>
        <dbReference type="SAM" id="MobiDB-lite"/>
    </source>
</evidence>
<proteinExistence type="inferred from homology"/>
<dbReference type="Proteomes" id="UP000694554">
    <property type="component" value="Chromosome 1"/>
</dbReference>
<dbReference type="AlphaFoldDB" id="A0A8C9DY65"/>
<dbReference type="PANTHER" id="PTHR48168:SF1">
    <property type="entry name" value="RNA GUANINE-N7 METHYLTRANSFERASE ACTIVATING SUBUNIT-RELATED"/>
    <property type="match status" value="1"/>
</dbReference>
<dbReference type="GO" id="GO:0106005">
    <property type="term" value="P:RNA 5'-cap (guanine-N7)-methylation"/>
    <property type="evidence" value="ECO:0007669"/>
    <property type="project" value="InterPro"/>
</dbReference>
<reference evidence="5" key="2">
    <citation type="submission" date="2025-08" db="UniProtKB">
        <authorList>
            <consortium name="Ensembl"/>
        </authorList>
    </citation>
    <scope>IDENTIFICATION</scope>
</reference>
<name>A0A8C9DY65_PHOSS</name>